<protein>
    <submittedName>
        <fullName evidence="2">Uncharacterized protein</fullName>
    </submittedName>
</protein>
<comment type="caution">
    <text evidence="2">The sequence shown here is derived from an EMBL/GenBank/DDBJ whole genome shotgun (WGS) entry which is preliminary data.</text>
</comment>
<evidence type="ECO:0000313" key="2">
    <source>
        <dbReference type="EMBL" id="TQE01304.1"/>
    </source>
</evidence>
<evidence type="ECO:0000313" key="3">
    <source>
        <dbReference type="Proteomes" id="UP000315295"/>
    </source>
</evidence>
<dbReference type="AlphaFoldDB" id="A0A540MR89"/>
<keyword evidence="3" id="KW-1185">Reference proteome</keyword>
<proteinExistence type="predicted"/>
<dbReference type="STRING" id="106549.A0A540MR89"/>
<dbReference type="Proteomes" id="UP000315295">
    <property type="component" value="Unassembled WGS sequence"/>
</dbReference>
<reference evidence="2 3" key="1">
    <citation type="journal article" date="2019" name="G3 (Bethesda)">
        <title>Sequencing of a Wild Apple (Malus baccata) Genome Unravels the Differences Between Cultivated and Wild Apple Species Regarding Disease Resistance and Cold Tolerance.</title>
        <authorList>
            <person name="Chen X."/>
        </authorList>
    </citation>
    <scope>NUCLEOTIDE SEQUENCE [LARGE SCALE GENOMIC DNA]</scope>
    <source>
        <strain evidence="3">cv. Shandingzi</strain>
        <tissue evidence="2">Leaves</tissue>
    </source>
</reference>
<sequence>MKDEVRGAPTQGPPLLPTSTRDSKAESQVAADQRACMGIQESIWVPVAASVYYEDMFVNFKLAMETASQISSIRLWITNEFMHSGLCDGGRQVFDHLMGRSRCSDFHGSSCTRSM</sequence>
<dbReference type="EMBL" id="VIEB01000197">
    <property type="protein sequence ID" value="TQE01304.1"/>
    <property type="molecule type" value="Genomic_DNA"/>
</dbReference>
<evidence type="ECO:0000256" key="1">
    <source>
        <dbReference type="SAM" id="MobiDB-lite"/>
    </source>
</evidence>
<gene>
    <name evidence="2" type="ORF">C1H46_013065</name>
</gene>
<organism evidence="2 3">
    <name type="scientific">Malus baccata</name>
    <name type="common">Siberian crab apple</name>
    <name type="synonym">Pyrus baccata</name>
    <dbReference type="NCBI Taxonomy" id="106549"/>
    <lineage>
        <taxon>Eukaryota</taxon>
        <taxon>Viridiplantae</taxon>
        <taxon>Streptophyta</taxon>
        <taxon>Embryophyta</taxon>
        <taxon>Tracheophyta</taxon>
        <taxon>Spermatophyta</taxon>
        <taxon>Magnoliopsida</taxon>
        <taxon>eudicotyledons</taxon>
        <taxon>Gunneridae</taxon>
        <taxon>Pentapetalae</taxon>
        <taxon>rosids</taxon>
        <taxon>fabids</taxon>
        <taxon>Rosales</taxon>
        <taxon>Rosaceae</taxon>
        <taxon>Amygdaloideae</taxon>
        <taxon>Maleae</taxon>
        <taxon>Malus</taxon>
    </lineage>
</organism>
<accession>A0A540MR89</accession>
<feature type="region of interest" description="Disordered" evidence="1">
    <location>
        <begin position="1"/>
        <end position="27"/>
    </location>
</feature>
<name>A0A540MR89_MALBA</name>